<feature type="transmembrane region" description="Helical" evidence="14">
    <location>
        <begin position="196"/>
        <end position="217"/>
    </location>
</feature>
<evidence type="ECO:0000256" key="6">
    <source>
        <dbReference type="ARBA" id="ARBA00022679"/>
    </source>
</evidence>
<dbReference type="InterPro" id="IPR052943">
    <property type="entry name" value="TMTC_O-mannosyl-trnsfr"/>
</dbReference>
<dbReference type="GeneTree" id="ENSGT00940000158027"/>
<keyword evidence="7 14" id="KW-0812">Transmembrane</keyword>
<evidence type="ECO:0000256" key="3">
    <source>
        <dbReference type="ARBA" id="ARBA00004922"/>
    </source>
</evidence>
<feature type="transmembrane region" description="Helical" evidence="14">
    <location>
        <begin position="121"/>
        <end position="145"/>
    </location>
</feature>
<feature type="transmembrane region" description="Helical" evidence="14">
    <location>
        <begin position="249"/>
        <end position="267"/>
    </location>
</feature>
<dbReference type="PANTHER" id="PTHR44809">
    <property type="match status" value="1"/>
</dbReference>
<evidence type="ECO:0000256" key="13">
    <source>
        <dbReference type="PROSITE-ProRule" id="PRU00339"/>
    </source>
</evidence>
<dbReference type="GO" id="GO:0016020">
    <property type="term" value="C:membrane"/>
    <property type="evidence" value="ECO:0007669"/>
    <property type="project" value="UniProtKB-SubCell"/>
</dbReference>
<evidence type="ECO:0000256" key="7">
    <source>
        <dbReference type="ARBA" id="ARBA00022692"/>
    </source>
</evidence>
<accession>A0A3B3UCE8</accession>
<evidence type="ECO:0000256" key="5">
    <source>
        <dbReference type="ARBA" id="ARBA00012839"/>
    </source>
</evidence>
<dbReference type="Gene3D" id="1.25.40.10">
    <property type="entry name" value="Tetratricopeptide repeat domain"/>
    <property type="match status" value="2"/>
</dbReference>
<dbReference type="Pfam" id="PF08409">
    <property type="entry name" value="TMTC_DUF1736"/>
    <property type="match status" value="1"/>
</dbReference>
<comment type="similarity">
    <text evidence="4">Belongs to the TMTC family.</text>
</comment>
<reference evidence="16" key="1">
    <citation type="submission" date="2025-08" db="UniProtKB">
        <authorList>
            <consortium name="Ensembl"/>
        </authorList>
    </citation>
    <scope>IDENTIFICATION</scope>
</reference>
<evidence type="ECO:0000256" key="12">
    <source>
        <dbReference type="ARBA" id="ARBA00023136"/>
    </source>
</evidence>
<name>A0A3B3UCE8_9TELE</name>
<evidence type="ECO:0000256" key="2">
    <source>
        <dbReference type="ARBA" id="ARBA00004240"/>
    </source>
</evidence>
<keyword evidence="6" id="KW-0808">Transferase</keyword>
<protein>
    <recommendedName>
        <fullName evidence="5">dolichyl-phosphate-mannose--protein mannosyltransferase</fullName>
        <ecNumber evidence="5">2.4.1.109</ecNumber>
    </recommendedName>
</protein>
<dbReference type="PANTHER" id="PTHR44809:SF1">
    <property type="entry name" value="PROTEIN O-MANNOSYL-TRANSFERASE TMTC1"/>
    <property type="match status" value="1"/>
</dbReference>
<dbReference type="GO" id="GO:0004169">
    <property type="term" value="F:dolichyl-phosphate-mannose-protein mannosyltransferase activity"/>
    <property type="evidence" value="ECO:0007669"/>
    <property type="project" value="UniProtKB-EC"/>
</dbReference>
<keyword evidence="17" id="KW-1185">Reference proteome</keyword>
<feature type="transmembrane region" description="Helical" evidence="14">
    <location>
        <begin position="223"/>
        <end position="242"/>
    </location>
</feature>
<sequence length="392" mass="44396">MYVLQVSGIVGRADVLACLLFLLTFHLYIRSIDEWVFEDSFPSTVSPGSLLISLFLGTCAMLVKETGITVFGVCLLYDALVLCHCFVLQVVMIMSIRLWLMGGSMPLFSEQDNPASFSPHLLTRFLTYSYLLSFNAWLLLAPVVLCYDWQVGSIPLVESLGDVRNLATILLAAVMIALCLHCLFSLKRQENKEVLVGIFFLVFPFIPASNLFFRVGFVVAERVLYMPSMGYCILVAAGLGRLFSVAGRWGTTLLSVFMLLLILLFSWKTVQQNTVWLSREALFRSGFKTVPHNAKVHYNYANFLKDSARHEEAIYHYNNALRLYPRHASAMNNLGTLTRSPDEAEHYYRKALEINPHHNRALFNLGNLLKSGKNKFWKSCMQGRPKPPWGPK</sequence>
<evidence type="ECO:0000256" key="10">
    <source>
        <dbReference type="ARBA" id="ARBA00022824"/>
    </source>
</evidence>
<evidence type="ECO:0000256" key="14">
    <source>
        <dbReference type="SAM" id="Phobius"/>
    </source>
</evidence>
<evidence type="ECO:0000256" key="11">
    <source>
        <dbReference type="ARBA" id="ARBA00022989"/>
    </source>
</evidence>
<comment type="pathway">
    <text evidence="3">Protein modification; protein glycosylation.</text>
</comment>
<dbReference type="Pfam" id="PF13424">
    <property type="entry name" value="TPR_12"/>
    <property type="match status" value="1"/>
</dbReference>
<dbReference type="Ensembl" id="ENSPLAT00000017528.1">
    <property type="protein sequence ID" value="ENSPLAP00000010272.1"/>
    <property type="gene ID" value="ENSPLAG00000013162.1"/>
</dbReference>
<dbReference type="InterPro" id="IPR011990">
    <property type="entry name" value="TPR-like_helical_dom_sf"/>
</dbReference>
<dbReference type="SUPFAM" id="SSF48452">
    <property type="entry name" value="TPR-like"/>
    <property type="match status" value="1"/>
</dbReference>
<evidence type="ECO:0000256" key="9">
    <source>
        <dbReference type="ARBA" id="ARBA00022803"/>
    </source>
</evidence>
<evidence type="ECO:0000313" key="16">
    <source>
        <dbReference type="Ensembl" id="ENSPLAP00000010272.1"/>
    </source>
</evidence>
<dbReference type="InterPro" id="IPR013618">
    <property type="entry name" value="TMTC_DUF1736"/>
</dbReference>
<evidence type="ECO:0000313" key="17">
    <source>
        <dbReference type="Proteomes" id="UP000261500"/>
    </source>
</evidence>
<feature type="transmembrane region" description="Helical" evidence="14">
    <location>
        <begin position="6"/>
        <end position="29"/>
    </location>
</feature>
<keyword evidence="10" id="KW-0256">Endoplasmic reticulum</keyword>
<dbReference type="SMART" id="SM00028">
    <property type="entry name" value="TPR"/>
    <property type="match status" value="2"/>
</dbReference>
<reference evidence="16" key="2">
    <citation type="submission" date="2025-09" db="UniProtKB">
        <authorList>
            <consortium name="Ensembl"/>
        </authorList>
    </citation>
    <scope>IDENTIFICATION</scope>
</reference>
<evidence type="ECO:0000256" key="8">
    <source>
        <dbReference type="ARBA" id="ARBA00022737"/>
    </source>
</evidence>
<dbReference type="UniPathway" id="UPA00378"/>
<feature type="domain" description="DUF1736" evidence="15">
    <location>
        <begin position="103"/>
        <end position="175"/>
    </location>
</feature>
<dbReference type="GO" id="GO:0005783">
    <property type="term" value="C:endoplasmic reticulum"/>
    <property type="evidence" value="ECO:0007669"/>
    <property type="project" value="UniProtKB-SubCell"/>
</dbReference>
<comment type="subcellular location">
    <subcellularLocation>
        <location evidence="2">Endoplasmic reticulum</location>
    </subcellularLocation>
    <subcellularLocation>
        <location evidence="1">Membrane</location>
        <topology evidence="1">Multi-pass membrane protein</topology>
    </subcellularLocation>
</comment>
<keyword evidence="12 14" id="KW-0472">Membrane</keyword>
<keyword evidence="9 13" id="KW-0802">TPR repeat</keyword>
<proteinExistence type="inferred from homology"/>
<evidence type="ECO:0000259" key="15">
    <source>
        <dbReference type="Pfam" id="PF08409"/>
    </source>
</evidence>
<evidence type="ECO:0000256" key="4">
    <source>
        <dbReference type="ARBA" id="ARBA00007882"/>
    </source>
</evidence>
<feature type="transmembrane region" description="Helical" evidence="14">
    <location>
        <begin position="75"/>
        <end position="100"/>
    </location>
</feature>
<keyword evidence="8" id="KW-0677">Repeat</keyword>
<dbReference type="STRING" id="48699.ENSPLAP00000010272"/>
<organism evidence="16 17">
    <name type="scientific">Poecilia latipinna</name>
    <name type="common">sailfin molly</name>
    <dbReference type="NCBI Taxonomy" id="48699"/>
    <lineage>
        <taxon>Eukaryota</taxon>
        <taxon>Metazoa</taxon>
        <taxon>Chordata</taxon>
        <taxon>Craniata</taxon>
        <taxon>Vertebrata</taxon>
        <taxon>Euteleostomi</taxon>
        <taxon>Actinopterygii</taxon>
        <taxon>Neopterygii</taxon>
        <taxon>Teleostei</taxon>
        <taxon>Neoteleostei</taxon>
        <taxon>Acanthomorphata</taxon>
        <taxon>Ovalentaria</taxon>
        <taxon>Atherinomorphae</taxon>
        <taxon>Cyprinodontiformes</taxon>
        <taxon>Poeciliidae</taxon>
        <taxon>Poeciliinae</taxon>
        <taxon>Poecilia</taxon>
    </lineage>
</organism>
<keyword evidence="11 14" id="KW-1133">Transmembrane helix</keyword>
<dbReference type="Proteomes" id="UP000261500">
    <property type="component" value="Unplaced"/>
</dbReference>
<feature type="transmembrane region" description="Helical" evidence="14">
    <location>
        <begin position="41"/>
        <end position="63"/>
    </location>
</feature>
<dbReference type="EC" id="2.4.1.109" evidence="5"/>
<evidence type="ECO:0000256" key="1">
    <source>
        <dbReference type="ARBA" id="ARBA00004141"/>
    </source>
</evidence>
<feature type="repeat" description="TPR" evidence="13">
    <location>
        <begin position="294"/>
        <end position="327"/>
    </location>
</feature>
<dbReference type="InterPro" id="IPR019734">
    <property type="entry name" value="TPR_rpt"/>
</dbReference>
<dbReference type="AlphaFoldDB" id="A0A3B3UCE8"/>
<feature type="transmembrane region" description="Helical" evidence="14">
    <location>
        <begin position="165"/>
        <end position="184"/>
    </location>
</feature>
<dbReference type="PROSITE" id="PS50005">
    <property type="entry name" value="TPR"/>
    <property type="match status" value="1"/>
</dbReference>